<dbReference type="UniPathway" id="UPA00078">
    <property type="reaction ID" value="UER00162"/>
</dbReference>
<dbReference type="SFLD" id="SFLDS00029">
    <property type="entry name" value="Radical_SAM"/>
    <property type="match status" value="1"/>
</dbReference>
<gene>
    <name evidence="15" type="ORF">TAPDE_002807</name>
</gene>
<dbReference type="InterPro" id="IPR013785">
    <property type="entry name" value="Aldolase_TIM"/>
</dbReference>
<dbReference type="SFLD" id="SFLDF00272">
    <property type="entry name" value="biotin_synthase"/>
    <property type="match status" value="1"/>
</dbReference>
<keyword evidence="7 13" id="KW-0001">2Fe-2S</keyword>
<dbReference type="SUPFAM" id="SSF102114">
    <property type="entry name" value="Radical SAM enzymes"/>
    <property type="match status" value="1"/>
</dbReference>
<dbReference type="GO" id="GO:0004076">
    <property type="term" value="F:biotin synthase activity"/>
    <property type="evidence" value="ECO:0007669"/>
    <property type="project" value="UniProtKB-EC"/>
</dbReference>
<dbReference type="VEuPathDB" id="FungiDB:TAPDE_002807"/>
<reference evidence="15 16" key="1">
    <citation type="journal article" date="2013" name="MBio">
        <title>Genome sequencing of the plant pathogen Taphrina deformans, the causal agent of peach leaf curl.</title>
        <authorList>
            <person name="Cisse O.H."/>
            <person name="Almeida J.M.G.C.F."/>
            <person name="Fonseca A."/>
            <person name="Kumar A.A."/>
            <person name="Salojaervi J."/>
            <person name="Overmyer K."/>
            <person name="Hauser P.M."/>
            <person name="Pagni M."/>
        </authorList>
    </citation>
    <scope>NUCLEOTIDE SEQUENCE [LARGE SCALE GENOMIC DNA]</scope>
    <source>
        <strain evidence="16">PYCC 5710 / ATCC 11124 / CBS 356.35 / IMI 108563 / JCM 9778 / NBRC 8474</strain>
    </source>
</reference>
<dbReference type="GO" id="GO:0046872">
    <property type="term" value="F:metal ion binding"/>
    <property type="evidence" value="ECO:0007669"/>
    <property type="project" value="UniProtKB-KW"/>
</dbReference>
<feature type="binding site" evidence="13">
    <location>
        <position position="219"/>
    </location>
    <ligand>
        <name>[2Fe-2S] cluster</name>
        <dbReference type="ChEBI" id="CHEBI:190135"/>
    </ligand>
</feature>
<dbReference type="GO" id="GO:0009102">
    <property type="term" value="P:biotin biosynthetic process"/>
    <property type="evidence" value="ECO:0007669"/>
    <property type="project" value="UniProtKB-UniPathway"/>
</dbReference>
<evidence type="ECO:0000256" key="1">
    <source>
        <dbReference type="ARBA" id="ARBA00004942"/>
    </source>
</evidence>
<evidence type="ECO:0000256" key="4">
    <source>
        <dbReference type="ARBA" id="ARBA00022485"/>
    </source>
</evidence>
<feature type="binding site" evidence="13">
    <location>
        <position position="86"/>
    </location>
    <ligand>
        <name>[4Fe-4S] cluster</name>
        <dbReference type="ChEBI" id="CHEBI:49883"/>
        <note>4Fe-4S-S-AdoMet</note>
    </ligand>
</feature>
<evidence type="ECO:0000256" key="8">
    <source>
        <dbReference type="ARBA" id="ARBA00022723"/>
    </source>
</evidence>
<dbReference type="EMBL" id="CAHR02000096">
    <property type="protein sequence ID" value="CCG82683.1"/>
    <property type="molecule type" value="Genomic_DNA"/>
</dbReference>
<feature type="binding site" evidence="13">
    <location>
        <position position="126"/>
    </location>
    <ligand>
        <name>[2Fe-2S] cluster</name>
        <dbReference type="ChEBI" id="CHEBI:190135"/>
    </ligand>
</feature>
<proteinExistence type="inferred from homology"/>
<feature type="domain" description="Radical SAM core" evidence="14">
    <location>
        <begin position="67"/>
        <end position="296"/>
    </location>
</feature>
<dbReference type="HAMAP" id="MF_01694">
    <property type="entry name" value="BioB"/>
    <property type="match status" value="1"/>
</dbReference>
<comment type="cofactor">
    <cofactor evidence="13">
        <name>[2Fe-2S] cluster</name>
        <dbReference type="ChEBI" id="CHEBI:190135"/>
    </cofactor>
    <text evidence="13">Binds 1 [2Fe-2S] cluster. The cluster is coordinated with 3 cysteines and 1 arginine.</text>
</comment>
<dbReference type="SMART" id="SM00729">
    <property type="entry name" value="Elp3"/>
    <property type="match status" value="1"/>
</dbReference>
<dbReference type="Pfam" id="PF06968">
    <property type="entry name" value="BATS"/>
    <property type="match status" value="1"/>
</dbReference>
<evidence type="ECO:0000313" key="16">
    <source>
        <dbReference type="Proteomes" id="UP000013776"/>
    </source>
</evidence>
<evidence type="ECO:0000256" key="9">
    <source>
        <dbReference type="ARBA" id="ARBA00022756"/>
    </source>
</evidence>
<evidence type="ECO:0000259" key="14">
    <source>
        <dbReference type="PROSITE" id="PS51918"/>
    </source>
</evidence>
<dbReference type="GO" id="GO:0051537">
    <property type="term" value="F:2 iron, 2 sulfur cluster binding"/>
    <property type="evidence" value="ECO:0007669"/>
    <property type="project" value="UniProtKB-KW"/>
</dbReference>
<dbReference type="GO" id="GO:0051539">
    <property type="term" value="F:4 iron, 4 sulfur cluster binding"/>
    <property type="evidence" value="ECO:0007669"/>
    <property type="project" value="UniProtKB-KW"/>
</dbReference>
<dbReference type="CDD" id="cd01335">
    <property type="entry name" value="Radical_SAM"/>
    <property type="match status" value="1"/>
</dbReference>
<comment type="cofactor">
    <cofactor evidence="12">
        <name>[2Fe-2S] cluster</name>
        <dbReference type="ChEBI" id="CHEBI:190135"/>
    </cofactor>
</comment>
<dbReference type="PROSITE" id="PS51918">
    <property type="entry name" value="RADICAL_SAM"/>
    <property type="match status" value="1"/>
</dbReference>
<dbReference type="eggNOG" id="KOG2900">
    <property type="taxonomic scope" value="Eukaryota"/>
</dbReference>
<dbReference type="SFLD" id="SFLDG01278">
    <property type="entry name" value="biotin_synthase_like"/>
    <property type="match status" value="1"/>
</dbReference>
<dbReference type="EC" id="2.8.1.6" evidence="3"/>
<evidence type="ECO:0000256" key="7">
    <source>
        <dbReference type="ARBA" id="ARBA00022714"/>
    </source>
</evidence>
<protein>
    <recommendedName>
        <fullName evidence="3">biotin synthase</fullName>
        <ecNumber evidence="3">2.8.1.6</ecNumber>
    </recommendedName>
</protein>
<evidence type="ECO:0000313" key="15">
    <source>
        <dbReference type="EMBL" id="CCG82683.1"/>
    </source>
</evidence>
<dbReference type="Proteomes" id="UP000013776">
    <property type="component" value="Unassembled WGS sequence"/>
</dbReference>
<keyword evidence="10 13" id="KW-0408">Iron</keyword>
<dbReference type="InterPro" id="IPR058240">
    <property type="entry name" value="rSAM_sf"/>
</dbReference>
<evidence type="ECO:0000256" key="13">
    <source>
        <dbReference type="PIRSR" id="PIRSR001619-1"/>
    </source>
</evidence>
<dbReference type="InterPro" id="IPR024177">
    <property type="entry name" value="Biotin_synthase"/>
</dbReference>
<dbReference type="PIRSF" id="PIRSF001619">
    <property type="entry name" value="Biotin_synth"/>
    <property type="match status" value="1"/>
</dbReference>
<accession>R4XA60</accession>
<dbReference type="STRING" id="1097556.R4XA60"/>
<feature type="binding site" evidence="13">
    <location>
        <position position="82"/>
    </location>
    <ligand>
        <name>[4Fe-4S] cluster</name>
        <dbReference type="ChEBI" id="CHEBI:49883"/>
        <note>4Fe-4S-S-AdoMet</note>
    </ligand>
</feature>
<feature type="binding site" evidence="13">
    <location>
        <position position="89"/>
    </location>
    <ligand>
        <name>[4Fe-4S] cluster</name>
        <dbReference type="ChEBI" id="CHEBI:49883"/>
        <note>4Fe-4S-S-AdoMet</note>
    </ligand>
</feature>
<evidence type="ECO:0000256" key="12">
    <source>
        <dbReference type="ARBA" id="ARBA00034078"/>
    </source>
</evidence>
<dbReference type="OrthoDB" id="2414104at2759"/>
<keyword evidence="4 13" id="KW-0004">4Fe-4S</keyword>
<keyword evidence="6 13" id="KW-0949">S-adenosyl-L-methionine</keyword>
<evidence type="ECO:0000256" key="3">
    <source>
        <dbReference type="ARBA" id="ARBA00012236"/>
    </source>
</evidence>
<evidence type="ECO:0000256" key="10">
    <source>
        <dbReference type="ARBA" id="ARBA00023004"/>
    </source>
</evidence>
<evidence type="ECO:0000256" key="5">
    <source>
        <dbReference type="ARBA" id="ARBA00022679"/>
    </source>
</evidence>
<name>R4XA60_TAPDE</name>
<dbReference type="GO" id="GO:0005739">
    <property type="term" value="C:mitochondrion"/>
    <property type="evidence" value="ECO:0007669"/>
    <property type="project" value="TreeGrafter"/>
</dbReference>
<sequence>MFRPKTLGIARIVTKQQTRTFAAAVSQVNIAAEKSYTKEEIAEIYKKPLLDLVFEASSIHRQNHDPHEIQLCTLLNIKSGGCSEDCSYCSQSSRYKTTSPVTKLMSVDDVLVKAREARDNGSTRFCMGSAWRDMNGRKANLKRICEMVTEIRGMGMEVCTTLGMLNEAQAKDLKEAGLTAYNHNIDTSKEFYPSVITTRSFEERLNTIDNVKKAGIKVCSGGILGLGEKEADRISFLQTLSGIKPESLPINALVPIEGTPLFSQKTKPLPIHDIVRTIATARILLPKTIIRLAAGRISLPETDQAMCFMAGANAVFTGERMLTTACSGWDEDKSMLSRWGLRGMESFAAEKKLAASTSHSTFKDAETVRTLEA</sequence>
<comment type="similarity">
    <text evidence="2">Belongs to the radical SAM superfamily. Biotin synthase family.</text>
</comment>
<organism evidence="15 16">
    <name type="scientific">Taphrina deformans (strain PYCC 5710 / ATCC 11124 / CBS 356.35 / IMI 108563 / JCM 9778 / NBRC 8474)</name>
    <name type="common">Peach leaf curl fungus</name>
    <name type="synonym">Lalaria deformans</name>
    <dbReference type="NCBI Taxonomy" id="1097556"/>
    <lineage>
        <taxon>Eukaryota</taxon>
        <taxon>Fungi</taxon>
        <taxon>Dikarya</taxon>
        <taxon>Ascomycota</taxon>
        <taxon>Taphrinomycotina</taxon>
        <taxon>Taphrinomycetes</taxon>
        <taxon>Taphrinales</taxon>
        <taxon>Taphrinaceae</taxon>
        <taxon>Taphrina</taxon>
    </lineage>
</organism>
<dbReference type="AlphaFoldDB" id="R4XA60"/>
<keyword evidence="16" id="KW-1185">Reference proteome</keyword>
<dbReference type="InterPro" id="IPR006638">
    <property type="entry name" value="Elp3/MiaA/NifB-like_rSAM"/>
</dbReference>
<dbReference type="Pfam" id="PF04055">
    <property type="entry name" value="Radical_SAM"/>
    <property type="match status" value="1"/>
</dbReference>
<dbReference type="PANTHER" id="PTHR22976">
    <property type="entry name" value="BIOTIN SYNTHASE"/>
    <property type="match status" value="1"/>
</dbReference>
<evidence type="ECO:0000256" key="2">
    <source>
        <dbReference type="ARBA" id="ARBA00010765"/>
    </source>
</evidence>
<dbReference type="Gene3D" id="3.20.20.70">
    <property type="entry name" value="Aldolase class I"/>
    <property type="match status" value="1"/>
</dbReference>
<evidence type="ECO:0000256" key="11">
    <source>
        <dbReference type="ARBA" id="ARBA00023014"/>
    </source>
</evidence>
<dbReference type="PANTHER" id="PTHR22976:SF2">
    <property type="entry name" value="BIOTIN SYNTHASE, MITOCHONDRIAL"/>
    <property type="match status" value="1"/>
</dbReference>
<evidence type="ECO:0000256" key="6">
    <source>
        <dbReference type="ARBA" id="ARBA00022691"/>
    </source>
</evidence>
<keyword evidence="5" id="KW-0808">Transferase</keyword>
<feature type="binding site" evidence="13">
    <location>
        <position position="291"/>
    </location>
    <ligand>
        <name>[2Fe-2S] cluster</name>
        <dbReference type="ChEBI" id="CHEBI:190135"/>
    </ligand>
</feature>
<dbReference type="InterPro" id="IPR010722">
    <property type="entry name" value="BATS_dom"/>
</dbReference>
<comment type="caution">
    <text evidence="15">The sequence shown here is derived from an EMBL/GenBank/DDBJ whole genome shotgun (WGS) entry which is preliminary data.</text>
</comment>
<comment type="pathway">
    <text evidence="1">Cofactor biosynthesis; biotin biosynthesis; biotin from 7,8-diaminononanoate: step 2/2.</text>
</comment>
<keyword evidence="9" id="KW-0093">Biotin biosynthesis</keyword>
<dbReference type="InterPro" id="IPR007197">
    <property type="entry name" value="rSAM"/>
</dbReference>
<dbReference type="SMART" id="SM00876">
    <property type="entry name" value="BATS"/>
    <property type="match status" value="1"/>
</dbReference>
<dbReference type="FunFam" id="3.20.20.70:FF:000011">
    <property type="entry name" value="Biotin synthase"/>
    <property type="match status" value="1"/>
</dbReference>
<keyword evidence="11 13" id="KW-0411">Iron-sulfur</keyword>
<dbReference type="NCBIfam" id="TIGR00433">
    <property type="entry name" value="bioB"/>
    <property type="match status" value="1"/>
</dbReference>
<comment type="cofactor">
    <cofactor evidence="13">
        <name>[4Fe-4S] cluster</name>
        <dbReference type="ChEBI" id="CHEBI:49883"/>
    </cofactor>
    <text evidence="13">Binds 1 [4Fe-4S] cluster. The cluster is coordinated with 3 cysteines and an exchangeable S-adenosyl-L-methionine.</text>
</comment>
<keyword evidence="8 13" id="KW-0479">Metal-binding</keyword>
<feature type="binding site" evidence="13">
    <location>
        <position position="159"/>
    </location>
    <ligand>
        <name>[2Fe-2S] cluster</name>
        <dbReference type="ChEBI" id="CHEBI:190135"/>
    </ligand>
</feature>
<dbReference type="InterPro" id="IPR002684">
    <property type="entry name" value="Biotin_synth/BioAB"/>
</dbReference>
<dbReference type="SFLD" id="SFLDG01060">
    <property type="entry name" value="BATS_domain_containing"/>
    <property type="match status" value="1"/>
</dbReference>